<keyword evidence="1" id="KW-0812">Transmembrane</keyword>
<accession>A0A0F9J395</accession>
<protein>
    <submittedName>
        <fullName evidence="2">Uncharacterized protein</fullName>
    </submittedName>
</protein>
<dbReference type="AlphaFoldDB" id="A0A0F9J395"/>
<sequence>MNYIRHLNAAFHEIYSDDRLHSGHIGLYMALFFYWNLHHFAAEFYANRTEIMKMAKIGSRSTYHRLIKELSEWEYIEYLPTQSPTQKTMVRVSHIRTDGSTKTGLTGTLMIRYCPKNVPPTLYNKHNKQYKLSKRKPKNEFEAIVFFKSKNWSANDAKKFYNHYQGVGWKIGGKVQIEDWTAIAENWMLKASEIKRSDTLKAVPKIEDHLLTNNQKNYGEPL</sequence>
<proteinExistence type="predicted"/>
<name>A0A0F9J395_9ZZZZ</name>
<evidence type="ECO:0000256" key="1">
    <source>
        <dbReference type="SAM" id="Phobius"/>
    </source>
</evidence>
<dbReference type="EMBL" id="LAZR01019132">
    <property type="protein sequence ID" value="KKL93642.1"/>
    <property type="molecule type" value="Genomic_DNA"/>
</dbReference>
<reference evidence="2" key="1">
    <citation type="journal article" date="2015" name="Nature">
        <title>Complex archaea that bridge the gap between prokaryotes and eukaryotes.</title>
        <authorList>
            <person name="Spang A."/>
            <person name="Saw J.H."/>
            <person name="Jorgensen S.L."/>
            <person name="Zaremba-Niedzwiedzka K."/>
            <person name="Martijn J."/>
            <person name="Lind A.E."/>
            <person name="van Eijk R."/>
            <person name="Schleper C."/>
            <person name="Guy L."/>
            <person name="Ettema T.J."/>
        </authorList>
    </citation>
    <scope>NUCLEOTIDE SEQUENCE</scope>
</reference>
<feature type="transmembrane region" description="Helical" evidence="1">
    <location>
        <begin position="25"/>
        <end position="46"/>
    </location>
</feature>
<organism evidence="2">
    <name type="scientific">marine sediment metagenome</name>
    <dbReference type="NCBI Taxonomy" id="412755"/>
    <lineage>
        <taxon>unclassified sequences</taxon>
        <taxon>metagenomes</taxon>
        <taxon>ecological metagenomes</taxon>
    </lineage>
</organism>
<keyword evidence="1" id="KW-1133">Transmembrane helix</keyword>
<gene>
    <name evidence="2" type="ORF">LCGC14_1872640</name>
</gene>
<keyword evidence="1" id="KW-0472">Membrane</keyword>
<comment type="caution">
    <text evidence="2">The sequence shown here is derived from an EMBL/GenBank/DDBJ whole genome shotgun (WGS) entry which is preliminary data.</text>
</comment>
<evidence type="ECO:0000313" key="2">
    <source>
        <dbReference type="EMBL" id="KKL93642.1"/>
    </source>
</evidence>